<dbReference type="AlphaFoldDB" id="A0A1G4TZN1"/>
<dbReference type="EMBL" id="FMTM01000015">
    <property type="protein sequence ID" value="SCW86883.1"/>
    <property type="molecule type" value="Genomic_DNA"/>
</dbReference>
<organism evidence="2 3">
    <name type="scientific">Rhizobium mongolense subsp. loessense</name>
    <dbReference type="NCBI Taxonomy" id="158890"/>
    <lineage>
        <taxon>Bacteria</taxon>
        <taxon>Pseudomonadati</taxon>
        <taxon>Pseudomonadota</taxon>
        <taxon>Alphaproteobacteria</taxon>
        <taxon>Hyphomicrobiales</taxon>
        <taxon>Rhizobiaceae</taxon>
        <taxon>Rhizobium/Agrobacterium group</taxon>
        <taxon>Rhizobium</taxon>
    </lineage>
</organism>
<dbReference type="SUPFAM" id="SSF56601">
    <property type="entry name" value="beta-lactamase/transpeptidase-like"/>
    <property type="match status" value="1"/>
</dbReference>
<feature type="chain" id="PRO_5011539699" evidence="1">
    <location>
        <begin position="25"/>
        <end position="148"/>
    </location>
</feature>
<dbReference type="InterPro" id="IPR012338">
    <property type="entry name" value="Beta-lactam/transpept-like"/>
</dbReference>
<reference evidence="2 3" key="1">
    <citation type="submission" date="2016-10" db="EMBL/GenBank/DDBJ databases">
        <authorList>
            <person name="de Groot N.N."/>
        </authorList>
    </citation>
    <scope>NUCLEOTIDE SEQUENCE [LARGE SCALE GENOMIC DNA]</scope>
    <source>
        <strain evidence="2 3">CGMCC 1.3401</strain>
    </source>
</reference>
<evidence type="ECO:0000313" key="3">
    <source>
        <dbReference type="Proteomes" id="UP000199542"/>
    </source>
</evidence>
<name>A0A1G4TZN1_9HYPH</name>
<gene>
    <name evidence="2" type="ORF">SAMN02927900_05886</name>
</gene>
<accession>A0A1G4TZN1</accession>
<proteinExistence type="predicted"/>
<feature type="signal peptide" evidence="1">
    <location>
        <begin position="1"/>
        <end position="24"/>
    </location>
</feature>
<evidence type="ECO:0000313" key="2">
    <source>
        <dbReference type="EMBL" id="SCW86883.1"/>
    </source>
</evidence>
<dbReference type="Proteomes" id="UP000199542">
    <property type="component" value="Unassembled WGS sequence"/>
</dbReference>
<keyword evidence="1" id="KW-0732">Signal</keyword>
<sequence>MCNWRSMVLAAVSSLIFQACLAHAQEPPKAEPIFSNAGPDADEHGQQLGYPVGWPGIAISEGAIHSVDDTVQTYVHELTGKEIGKTPIQAFLHMVSGIAFTQTSQGADDRTSDDARLDRELFGKDKISTIDQSSALRSDARLTPSFLR</sequence>
<protein>
    <submittedName>
        <fullName evidence="2">Uncharacterized protein</fullName>
    </submittedName>
</protein>
<dbReference type="PROSITE" id="PS51257">
    <property type="entry name" value="PROKAR_LIPOPROTEIN"/>
    <property type="match status" value="1"/>
</dbReference>
<dbReference type="RefSeq" id="WP_092588273.1">
    <property type="nucleotide sequence ID" value="NZ_FMTM01000015.1"/>
</dbReference>
<evidence type="ECO:0000256" key="1">
    <source>
        <dbReference type="SAM" id="SignalP"/>
    </source>
</evidence>